<accession>A0AAD6FE67</accession>
<evidence type="ECO:0000313" key="3">
    <source>
        <dbReference type="EMBL" id="KAJ4931736.1"/>
    </source>
</evidence>
<gene>
    <name evidence="3" type="ORF">JOQ06_010176</name>
</gene>
<evidence type="ECO:0000256" key="2">
    <source>
        <dbReference type="SAM" id="Phobius"/>
    </source>
</evidence>
<keyword evidence="2" id="KW-0812">Transmembrane</keyword>
<dbReference type="Proteomes" id="UP001219934">
    <property type="component" value="Unassembled WGS sequence"/>
</dbReference>
<dbReference type="AlphaFoldDB" id="A0AAD6FE67"/>
<comment type="caution">
    <text evidence="3">The sequence shown here is derived from an EMBL/GenBank/DDBJ whole genome shotgun (WGS) entry which is preliminary data.</text>
</comment>
<keyword evidence="4" id="KW-1185">Reference proteome</keyword>
<proteinExistence type="predicted"/>
<name>A0AAD6FE67_9TELE</name>
<organism evidence="3 4">
    <name type="scientific">Pogonophryne albipinna</name>
    <dbReference type="NCBI Taxonomy" id="1090488"/>
    <lineage>
        <taxon>Eukaryota</taxon>
        <taxon>Metazoa</taxon>
        <taxon>Chordata</taxon>
        <taxon>Craniata</taxon>
        <taxon>Vertebrata</taxon>
        <taxon>Euteleostomi</taxon>
        <taxon>Actinopterygii</taxon>
        <taxon>Neopterygii</taxon>
        <taxon>Teleostei</taxon>
        <taxon>Neoteleostei</taxon>
        <taxon>Acanthomorphata</taxon>
        <taxon>Eupercaria</taxon>
        <taxon>Perciformes</taxon>
        <taxon>Notothenioidei</taxon>
        <taxon>Pogonophryne</taxon>
    </lineage>
</organism>
<reference evidence="3" key="1">
    <citation type="submission" date="2022-11" db="EMBL/GenBank/DDBJ databases">
        <title>Chromosome-level genome of Pogonophryne albipinna.</title>
        <authorList>
            <person name="Jo E."/>
        </authorList>
    </citation>
    <scope>NUCLEOTIDE SEQUENCE</scope>
    <source>
        <strain evidence="3">SGF0006</strain>
        <tissue evidence="3">Muscle</tissue>
    </source>
</reference>
<feature type="transmembrane region" description="Helical" evidence="2">
    <location>
        <begin position="83"/>
        <end position="108"/>
    </location>
</feature>
<feature type="compositionally biased region" description="Basic and acidic residues" evidence="1">
    <location>
        <begin position="135"/>
        <end position="153"/>
    </location>
</feature>
<dbReference type="EMBL" id="JAPTMU010000014">
    <property type="protein sequence ID" value="KAJ4931736.1"/>
    <property type="molecule type" value="Genomic_DNA"/>
</dbReference>
<feature type="compositionally biased region" description="Polar residues" evidence="1">
    <location>
        <begin position="117"/>
        <end position="132"/>
    </location>
</feature>
<protein>
    <submittedName>
        <fullName evidence="3">Uncharacterized protein</fullName>
    </submittedName>
</protein>
<keyword evidence="2" id="KW-0472">Membrane</keyword>
<keyword evidence="2" id="KW-1133">Transmembrane helix</keyword>
<sequence length="153" mass="17632">MERTIFVASTPLKRQKILKKRVLERGRAAAKAQAHQTDLRRTSGYVSESNCGAFPPILGYVPWEVDPWFTTIEYIYIHDDLGLFWITVIVILALLLLFGGLYSIYVYAYQQKGSYSTNEPKNLDSPSSSRPLTETLRREKKNLPEIEEEFRSN</sequence>
<evidence type="ECO:0000313" key="4">
    <source>
        <dbReference type="Proteomes" id="UP001219934"/>
    </source>
</evidence>
<feature type="region of interest" description="Disordered" evidence="1">
    <location>
        <begin position="117"/>
        <end position="153"/>
    </location>
</feature>
<evidence type="ECO:0000256" key="1">
    <source>
        <dbReference type="SAM" id="MobiDB-lite"/>
    </source>
</evidence>